<feature type="chain" id="PRO_5034634932" evidence="1">
    <location>
        <begin position="22"/>
        <end position="164"/>
    </location>
</feature>
<reference evidence="2" key="1">
    <citation type="submission" date="2020-01" db="EMBL/GenBank/DDBJ databases">
        <title>Genome Sequencing of Three Apophysomyces-Like Fungal Strains Confirms a Novel Fungal Genus in the Mucoromycota with divergent Burkholderia-like Endosymbiotic Bacteria.</title>
        <authorList>
            <person name="Stajich J.E."/>
            <person name="Macias A.M."/>
            <person name="Carter-House D."/>
            <person name="Lovett B."/>
            <person name="Kasson L.R."/>
            <person name="Berry K."/>
            <person name="Grigoriev I."/>
            <person name="Chang Y."/>
            <person name="Spatafora J."/>
            <person name="Kasson M.T."/>
        </authorList>
    </citation>
    <scope>NUCLEOTIDE SEQUENCE</scope>
    <source>
        <strain evidence="2">NRRL A-21654</strain>
    </source>
</reference>
<keyword evidence="3" id="KW-1185">Reference proteome</keyword>
<evidence type="ECO:0000313" key="2">
    <source>
        <dbReference type="EMBL" id="KAF7722462.1"/>
    </source>
</evidence>
<evidence type="ECO:0000313" key="3">
    <source>
        <dbReference type="Proteomes" id="UP000605846"/>
    </source>
</evidence>
<dbReference type="AlphaFoldDB" id="A0A8H7BMV2"/>
<feature type="signal peptide" evidence="1">
    <location>
        <begin position="1"/>
        <end position="21"/>
    </location>
</feature>
<name>A0A8H7BMV2_9FUNG</name>
<keyword evidence="1" id="KW-0732">Signal</keyword>
<protein>
    <submittedName>
        <fullName evidence="2">Uncharacterized protein</fullName>
    </submittedName>
</protein>
<evidence type="ECO:0000256" key="1">
    <source>
        <dbReference type="SAM" id="SignalP"/>
    </source>
</evidence>
<gene>
    <name evidence="2" type="ORF">EC973_003127</name>
</gene>
<dbReference type="EMBL" id="JABAYA010000194">
    <property type="protein sequence ID" value="KAF7722462.1"/>
    <property type="molecule type" value="Genomic_DNA"/>
</dbReference>
<accession>A0A8H7BMV2</accession>
<comment type="caution">
    <text evidence="2">The sequence shown here is derived from an EMBL/GenBank/DDBJ whole genome shotgun (WGS) entry which is preliminary data.</text>
</comment>
<dbReference type="Proteomes" id="UP000605846">
    <property type="component" value="Unassembled WGS sequence"/>
</dbReference>
<organism evidence="2 3">
    <name type="scientific">Apophysomyces ossiformis</name>
    <dbReference type="NCBI Taxonomy" id="679940"/>
    <lineage>
        <taxon>Eukaryota</taxon>
        <taxon>Fungi</taxon>
        <taxon>Fungi incertae sedis</taxon>
        <taxon>Mucoromycota</taxon>
        <taxon>Mucoromycotina</taxon>
        <taxon>Mucoromycetes</taxon>
        <taxon>Mucorales</taxon>
        <taxon>Mucorineae</taxon>
        <taxon>Mucoraceae</taxon>
        <taxon>Apophysomyces</taxon>
    </lineage>
</organism>
<sequence length="164" mass="17153">MLLKGFTILLILSAITTPILAFQQDVPGFSVPGIVTVGPSYRSKDPAMSLVEACTTGNVQLVVHTTALGGRTSSDGICDIDLNSTAPQKCPVTGSTGNFFGLGKCGVAIVTVKDVDGGKQIFTTIGVAMSGSVLPPRVTKCAKIAKRWDINKSKDLPPFFCPTH</sequence>
<proteinExistence type="predicted"/>
<dbReference type="OrthoDB" id="10515718at2759"/>